<keyword evidence="4 5" id="KW-0408">Iron</keyword>
<dbReference type="GO" id="GO:0008198">
    <property type="term" value="F:ferrous iron binding"/>
    <property type="evidence" value="ECO:0007669"/>
    <property type="project" value="TreeGrafter"/>
</dbReference>
<dbReference type="InterPro" id="IPR001519">
    <property type="entry name" value="Ferritin"/>
</dbReference>
<evidence type="ECO:0000256" key="6">
    <source>
        <dbReference type="RuleBase" id="RU361145"/>
    </source>
</evidence>
<feature type="binding site" evidence="5">
    <location>
        <position position="16"/>
    </location>
    <ligand>
        <name>Fe cation</name>
        <dbReference type="ChEBI" id="CHEBI:24875"/>
        <label>1</label>
    </ligand>
</feature>
<feature type="domain" description="Ferritin-like diiron" evidence="7">
    <location>
        <begin position="1"/>
        <end position="144"/>
    </location>
</feature>
<dbReference type="GO" id="GO:0005829">
    <property type="term" value="C:cytosol"/>
    <property type="evidence" value="ECO:0007669"/>
    <property type="project" value="TreeGrafter"/>
</dbReference>
<proteinExistence type="predicted"/>
<keyword evidence="9" id="KW-1185">Reference proteome</keyword>
<dbReference type="GO" id="GO:0004322">
    <property type="term" value="F:ferroxidase activity"/>
    <property type="evidence" value="ECO:0007669"/>
    <property type="project" value="TreeGrafter"/>
</dbReference>
<feature type="binding site" evidence="5">
    <location>
        <position position="49"/>
    </location>
    <ligand>
        <name>Fe cation</name>
        <dbReference type="ChEBI" id="CHEBI:24875"/>
        <label>1</label>
    </ligand>
</feature>
<dbReference type="SUPFAM" id="SSF47240">
    <property type="entry name" value="Ferritin-like"/>
    <property type="match status" value="1"/>
</dbReference>
<comment type="caution">
    <text evidence="8">The sequence shown here is derived from an EMBL/GenBank/DDBJ whole genome shotgun (WGS) entry which is preliminary data.</text>
</comment>
<evidence type="ECO:0000313" key="8">
    <source>
        <dbReference type="EMBL" id="MCO6394113.1"/>
    </source>
</evidence>
<feature type="binding site" evidence="5">
    <location>
        <position position="93"/>
    </location>
    <ligand>
        <name>Fe cation</name>
        <dbReference type="ChEBI" id="CHEBI:24875"/>
        <label>1</label>
    </ligand>
</feature>
<name>A0AAW5HRJ8_9CORY</name>
<dbReference type="GO" id="GO:0006826">
    <property type="term" value="P:iron ion transport"/>
    <property type="evidence" value="ECO:0007669"/>
    <property type="project" value="InterPro"/>
</dbReference>
<dbReference type="EMBL" id="JAEUWV010000003">
    <property type="protein sequence ID" value="MCO6394113.1"/>
    <property type="molecule type" value="Genomic_DNA"/>
</dbReference>
<dbReference type="InterPro" id="IPR009078">
    <property type="entry name" value="Ferritin-like_SF"/>
</dbReference>
<evidence type="ECO:0000256" key="1">
    <source>
        <dbReference type="ARBA" id="ARBA00022434"/>
    </source>
</evidence>
<dbReference type="InterPro" id="IPR008331">
    <property type="entry name" value="Ferritin_DPS_dom"/>
</dbReference>
<dbReference type="InterPro" id="IPR041719">
    <property type="entry name" value="Ferritin_prok"/>
</dbReference>
<keyword evidence="2 5" id="KW-0479">Metal-binding</keyword>
<feature type="binding site" evidence="5">
    <location>
        <position position="126"/>
    </location>
    <ligand>
        <name>Fe cation</name>
        <dbReference type="ChEBI" id="CHEBI:24875"/>
        <label>1</label>
    </ligand>
</feature>
<dbReference type="Gene3D" id="1.20.1260.10">
    <property type="match status" value="1"/>
</dbReference>
<dbReference type="GO" id="GO:0008199">
    <property type="term" value="F:ferric iron binding"/>
    <property type="evidence" value="ECO:0007669"/>
    <property type="project" value="InterPro"/>
</dbReference>
<dbReference type="CDD" id="cd01055">
    <property type="entry name" value="Nonheme_Ferritin"/>
    <property type="match status" value="1"/>
</dbReference>
<protein>
    <recommendedName>
        <fullName evidence="6">Ferritin</fullName>
    </recommendedName>
</protein>
<dbReference type="PROSITE" id="PS50905">
    <property type="entry name" value="FERRITIN_LIKE"/>
    <property type="match status" value="1"/>
</dbReference>
<evidence type="ECO:0000259" key="7">
    <source>
        <dbReference type="PROSITE" id="PS50905"/>
    </source>
</evidence>
<dbReference type="AlphaFoldDB" id="A0AAW5HRJ8"/>
<dbReference type="Pfam" id="PF00210">
    <property type="entry name" value="Ferritin"/>
    <property type="match status" value="1"/>
</dbReference>
<reference evidence="8 9" key="1">
    <citation type="submission" date="2021-01" db="EMBL/GenBank/DDBJ databases">
        <title>Identification and Characterization of Corynebacterium sp.</title>
        <authorList>
            <person name="Luo Q."/>
            <person name="Qu P."/>
            <person name="Chen Q."/>
        </authorList>
    </citation>
    <scope>NUCLEOTIDE SEQUENCE [LARGE SCALE GENOMIC DNA]</scope>
    <source>
        <strain evidence="8 9">MC-18</strain>
    </source>
</reference>
<evidence type="ECO:0000256" key="2">
    <source>
        <dbReference type="ARBA" id="ARBA00022723"/>
    </source>
</evidence>
<dbReference type="InterPro" id="IPR012347">
    <property type="entry name" value="Ferritin-like"/>
</dbReference>
<dbReference type="RefSeq" id="WP_252931075.1">
    <property type="nucleotide sequence ID" value="NZ_JAEUWV010000003.1"/>
</dbReference>
<evidence type="ECO:0000256" key="4">
    <source>
        <dbReference type="ARBA" id="ARBA00023004"/>
    </source>
</evidence>
<accession>A0AAW5HRJ8</accession>
<evidence type="ECO:0000313" key="9">
    <source>
        <dbReference type="Proteomes" id="UP001205920"/>
    </source>
</evidence>
<keyword evidence="3" id="KW-0560">Oxidoreductase</keyword>
<gene>
    <name evidence="8" type="ORF">JMN37_03800</name>
</gene>
<dbReference type="PANTHER" id="PTHR11431:SF127">
    <property type="entry name" value="BACTERIAL NON-HEME FERRITIN"/>
    <property type="match status" value="1"/>
</dbReference>
<sequence length="165" mass="18276">MDKKLQDAMNEQVTAEYEAALLYRQLAYTMEAQSFPGFASWFAEQAQEECDHAEKFATHLIDRGHDVTLHTVALDAPSIDSPLAAFKAALEHERKVSAMIRNIAGIADEVKDFDSRSLITWFLDEQISEEATVSEIVDQLTLVGNDGSGLLRLDSGLGQRNDSSN</sequence>
<dbReference type="PANTHER" id="PTHR11431">
    <property type="entry name" value="FERRITIN"/>
    <property type="match status" value="1"/>
</dbReference>
<dbReference type="Proteomes" id="UP001205920">
    <property type="component" value="Unassembled WGS sequence"/>
</dbReference>
<keyword evidence="1 6" id="KW-0409">Iron storage</keyword>
<dbReference type="InterPro" id="IPR009040">
    <property type="entry name" value="Ferritin-like_diiron"/>
</dbReference>
<organism evidence="8 9">
    <name type="scientific">Corynebacterium lipophilum</name>
    <dbReference type="NCBI Taxonomy" id="2804918"/>
    <lineage>
        <taxon>Bacteria</taxon>
        <taxon>Bacillati</taxon>
        <taxon>Actinomycetota</taxon>
        <taxon>Actinomycetes</taxon>
        <taxon>Mycobacteriales</taxon>
        <taxon>Corynebacteriaceae</taxon>
        <taxon>Corynebacterium</taxon>
    </lineage>
</organism>
<evidence type="ECO:0000256" key="3">
    <source>
        <dbReference type="ARBA" id="ARBA00023002"/>
    </source>
</evidence>
<evidence type="ECO:0000256" key="5">
    <source>
        <dbReference type="PIRSR" id="PIRSR601519-1"/>
    </source>
</evidence>
<dbReference type="GO" id="GO:0006879">
    <property type="term" value="P:intracellular iron ion homeostasis"/>
    <property type="evidence" value="ECO:0007669"/>
    <property type="project" value="UniProtKB-KW"/>
</dbReference>
<feature type="binding site" evidence="5">
    <location>
        <position position="52"/>
    </location>
    <ligand>
        <name>Fe cation</name>
        <dbReference type="ChEBI" id="CHEBI:24875"/>
        <label>1</label>
    </ligand>
</feature>